<comment type="caution">
    <text evidence="1">The sequence shown here is derived from an EMBL/GenBank/DDBJ whole genome shotgun (WGS) entry which is preliminary data.</text>
</comment>
<evidence type="ECO:0000313" key="2">
    <source>
        <dbReference type="Proteomes" id="UP001152519"/>
    </source>
</evidence>
<gene>
    <name evidence="1" type="ORF">SCOCK_180060</name>
</gene>
<protein>
    <submittedName>
        <fullName evidence="1">Uncharacterized protein</fullName>
    </submittedName>
</protein>
<proteinExistence type="predicted"/>
<sequence>MTVSAVGAMSALRTAGAPRTVRRSGFTIAADGSYAACLAETVLPEEGLGGGLLAERWTLGGPEPYAVPLPGAQPEEPGTQVLPLTDGRVLIRRRVADRHDLALLYPSGPDTGSLAVGSLIGADVRLLPPAPGGCAYALAYDEDGDQTGVWRVHGTSGGLPEPVMAVPGRCTGGVWLDRAGRLLAVDRELDGRTKAVAADLHTGRTSPLLQITDDSDDRLLLSEPDSGLLLLRSDATGEARLGWGVLGSRLPVRFPDALRVPGVLLTPVAAQPGQILTPEASVVALRAEVPGGAESLALWRPGERRLHWRASPPGWLGAAGMWLPRDELRLPYAEGDHLCGLAAYDPPASWPERRTAAAGVVVHGQARALPALPARPALPALPARREWCVLPLQQAPLAG</sequence>
<keyword evidence="2" id="KW-1185">Reference proteome</keyword>
<dbReference type="Proteomes" id="UP001152519">
    <property type="component" value="Unassembled WGS sequence"/>
</dbReference>
<name>A0A9W4GPS5_9ACTN</name>
<reference evidence="1" key="1">
    <citation type="submission" date="2021-05" db="EMBL/GenBank/DDBJ databases">
        <authorList>
            <person name="Arsene-Ploetze F."/>
        </authorList>
    </citation>
    <scope>NUCLEOTIDE SEQUENCE</scope>
    <source>
        <strain evidence="1">DSM 42138</strain>
    </source>
</reference>
<organism evidence="1 2">
    <name type="scientific">Actinacidiphila cocklensis</name>
    <dbReference type="NCBI Taxonomy" id="887465"/>
    <lineage>
        <taxon>Bacteria</taxon>
        <taxon>Bacillati</taxon>
        <taxon>Actinomycetota</taxon>
        <taxon>Actinomycetes</taxon>
        <taxon>Kitasatosporales</taxon>
        <taxon>Streptomycetaceae</taxon>
        <taxon>Actinacidiphila</taxon>
    </lineage>
</organism>
<dbReference type="AlphaFoldDB" id="A0A9W4GPS5"/>
<dbReference type="EMBL" id="CAJSLV010000046">
    <property type="protein sequence ID" value="CAG6392683.1"/>
    <property type="molecule type" value="Genomic_DNA"/>
</dbReference>
<evidence type="ECO:0000313" key="1">
    <source>
        <dbReference type="EMBL" id="CAG6392683.1"/>
    </source>
</evidence>
<accession>A0A9W4GPS5</accession>